<name>A0A0W0D9T2_CANGB</name>
<dbReference type="GO" id="GO:0003756">
    <property type="term" value="F:protein disulfide isomerase activity"/>
    <property type="evidence" value="ECO:0007669"/>
    <property type="project" value="TreeGrafter"/>
</dbReference>
<dbReference type="GO" id="GO:0006457">
    <property type="term" value="P:protein folding"/>
    <property type="evidence" value="ECO:0007669"/>
    <property type="project" value="TreeGrafter"/>
</dbReference>
<keyword evidence="3" id="KW-1133">Transmembrane helix</keyword>
<dbReference type="InterPro" id="IPR036249">
    <property type="entry name" value="Thioredoxin-like_sf"/>
</dbReference>
<dbReference type="InterPro" id="IPR051063">
    <property type="entry name" value="PDI"/>
</dbReference>
<dbReference type="CDD" id="cd02961">
    <property type="entry name" value="PDI_a_family"/>
    <property type="match status" value="1"/>
</dbReference>
<dbReference type="VEuPathDB" id="FungiDB:GWK60_L06325"/>
<keyword evidence="3" id="KW-0472">Membrane</keyword>
<evidence type="ECO:0000256" key="2">
    <source>
        <dbReference type="ARBA" id="ARBA00022729"/>
    </source>
</evidence>
<dbReference type="Gene3D" id="3.40.30.10">
    <property type="entry name" value="Glutaredoxin"/>
    <property type="match status" value="2"/>
</dbReference>
<evidence type="ECO:0000256" key="4">
    <source>
        <dbReference type="SAM" id="SignalP"/>
    </source>
</evidence>
<comment type="similarity">
    <text evidence="1">Belongs to the protein disulfide isomerase family.</text>
</comment>
<dbReference type="EMBL" id="LLZZ01000020">
    <property type="protein sequence ID" value="KTB12546.1"/>
    <property type="molecule type" value="Genomic_DNA"/>
</dbReference>
<evidence type="ECO:0000256" key="3">
    <source>
        <dbReference type="SAM" id="Phobius"/>
    </source>
</evidence>
<dbReference type="InterPro" id="IPR013766">
    <property type="entry name" value="Thioredoxin_domain"/>
</dbReference>
<feature type="domain" description="Thioredoxin" evidence="5">
    <location>
        <begin position="4"/>
        <end position="137"/>
    </location>
</feature>
<dbReference type="PANTHER" id="PTHR45672:SF3">
    <property type="entry name" value="THIOREDOXIN DOMAIN-CONTAINING PROTEIN 5"/>
    <property type="match status" value="1"/>
</dbReference>
<evidence type="ECO:0000313" key="7">
    <source>
        <dbReference type="EMBL" id="KTB12546.1"/>
    </source>
</evidence>
<dbReference type="AlphaFoldDB" id="A0A0W0D9T2"/>
<dbReference type="GO" id="GO:0005783">
    <property type="term" value="C:endoplasmic reticulum"/>
    <property type="evidence" value="ECO:0007669"/>
    <property type="project" value="TreeGrafter"/>
</dbReference>
<evidence type="ECO:0000313" key="6">
    <source>
        <dbReference type="EMBL" id="KTB01197.1"/>
    </source>
</evidence>
<feature type="transmembrane region" description="Helical" evidence="3">
    <location>
        <begin position="626"/>
        <end position="644"/>
    </location>
</feature>
<organism evidence="7 8">
    <name type="scientific">Candida glabrata</name>
    <name type="common">Yeast</name>
    <name type="synonym">Torulopsis glabrata</name>
    <dbReference type="NCBI Taxonomy" id="5478"/>
    <lineage>
        <taxon>Eukaryota</taxon>
        <taxon>Fungi</taxon>
        <taxon>Dikarya</taxon>
        <taxon>Ascomycota</taxon>
        <taxon>Saccharomycotina</taxon>
        <taxon>Saccharomycetes</taxon>
        <taxon>Saccharomycetales</taxon>
        <taxon>Saccharomycetaceae</taxon>
        <taxon>Nakaseomyces</taxon>
    </lineage>
</organism>
<protein>
    <submittedName>
        <fullName evidence="7">ER-retained PMA1-suppressing protein 1</fullName>
    </submittedName>
</protein>
<accession>A0A0W0D9T2</accession>
<gene>
    <name evidence="7" type="ORF">AO440_004472</name>
    <name evidence="6" type="ORF">AO440_004534</name>
</gene>
<dbReference type="Pfam" id="PF00085">
    <property type="entry name" value="Thioredoxin"/>
    <property type="match status" value="1"/>
</dbReference>
<dbReference type="EMBL" id="LLZZ01000132">
    <property type="protein sequence ID" value="KTB01197.1"/>
    <property type="molecule type" value="Genomic_DNA"/>
</dbReference>
<feature type="signal peptide" evidence="4">
    <location>
        <begin position="1"/>
        <end position="20"/>
    </location>
</feature>
<dbReference type="SUPFAM" id="SSF52833">
    <property type="entry name" value="Thioredoxin-like"/>
    <property type="match status" value="1"/>
</dbReference>
<feature type="chain" id="PRO_5007992532" evidence="4">
    <location>
        <begin position="21"/>
        <end position="668"/>
    </location>
</feature>
<dbReference type="VEuPathDB" id="FungiDB:GVI51_L02211"/>
<keyword evidence="3" id="KW-0812">Transmembrane</keyword>
<evidence type="ECO:0000313" key="8">
    <source>
        <dbReference type="Proteomes" id="UP000054886"/>
    </source>
</evidence>
<dbReference type="PANTHER" id="PTHR45672">
    <property type="entry name" value="PROTEIN DISULFIDE-ISOMERASE C17H9.14C-RELATED"/>
    <property type="match status" value="1"/>
</dbReference>
<dbReference type="Proteomes" id="UP000054886">
    <property type="component" value="Unassembled WGS sequence"/>
</dbReference>
<evidence type="ECO:0000256" key="1">
    <source>
        <dbReference type="ARBA" id="ARBA00006347"/>
    </source>
</evidence>
<proteinExistence type="inferred from homology"/>
<keyword evidence="2 4" id="KW-0732">Signal</keyword>
<dbReference type="PROSITE" id="PS51352">
    <property type="entry name" value="THIOREDOXIN_2"/>
    <property type="match status" value="1"/>
</dbReference>
<sequence length="668" mass="77431">MQNIFFQLFIILFTIVRVYSEEIYPDPLSSNDFYSLIKDGNLHLIEFYSPYCSYCNHLAPTWKKTWEKAQEINLLANFNVTLDRVNCIENGDLCYDEKIDYFPSFRLYGPSGFIKYYPEDDKKTVNEFLKFVKQASKDKTNFQEKGQKDKSLALTELAFNELLNDPNLNHPYLISFWPTKQLISTDDDIDFENCYECLPFQRSWNLLSNTLDEKNIKTAHVNCESAVNLCKAMGYKDLTEIKNHRGDRMAKVALLVPGRPHSKNKVIRYNEEYFTDYLKVKDFAIRGVENAKVPDFNSNYISNYPVIDVTSYFEPESTDLESFVIYVNDRLDESDDQLLDSLIEVVSNAERTTLYKANVEDFYAAMGPELENFYGKYYNDKEYTFKDLIQLKLSTNLPAIYYIQKGQIKTSIFPVKKSLSNDKFTKGVQKWLNLFNIPLLTDITSWKFSKLMNYDKSNHRFILTELVDTSLIGVDKEIDSKLQKYHELQNIYEIEVDNWYLRQNSLPEGQEQRKIAIGKLRDKRKAGLITTFLDISEAKSFATRNGLVSSSRQYEIGDVIIIDRASGYVYNSYNDGESISVTNTNKILHALLSAQFSIPADTKFAGRLLGSPFPEPLKFMDTIHQYGVFGYITILVLIALLWNLKRILKLTKRPASVSNGIQKDGKYY</sequence>
<evidence type="ECO:0000259" key="5">
    <source>
        <dbReference type="PROSITE" id="PS51352"/>
    </source>
</evidence>
<dbReference type="VEuPathDB" id="FungiDB:CAGL0L02431g"/>
<comment type="caution">
    <text evidence="7">The sequence shown here is derived from an EMBL/GenBank/DDBJ whole genome shotgun (WGS) entry which is preliminary data.</text>
</comment>
<reference evidence="7 8" key="1">
    <citation type="submission" date="2015-10" db="EMBL/GenBank/DDBJ databases">
        <title>Draft genomes sequences of Candida glabrata isolates 1A, 1B, 2A, 2B, 3A and 3B.</title>
        <authorList>
            <person name="Haavelsrud O.E."/>
            <person name="Gaustad P."/>
        </authorList>
    </citation>
    <scope>NUCLEOTIDE SEQUENCE [LARGE SCALE GENOMIC DNA]</scope>
    <source>
        <strain evidence="7">910700640</strain>
    </source>
</reference>
<dbReference type="VEuPathDB" id="FungiDB:B1J91_L02431g"/>